<gene>
    <name evidence="3" type="ORF">CIG75_05675</name>
</gene>
<evidence type="ECO:0000313" key="4">
    <source>
        <dbReference type="Proteomes" id="UP000214688"/>
    </source>
</evidence>
<dbReference type="KEGG" id="tab:CIG75_05675"/>
<dbReference type="Proteomes" id="UP000214688">
    <property type="component" value="Chromosome"/>
</dbReference>
<dbReference type="PANTHER" id="PTHR30404">
    <property type="entry name" value="N-ACETYLMURAMOYL-L-ALANINE AMIDASE"/>
    <property type="match status" value="1"/>
</dbReference>
<dbReference type="Pfam" id="PF00395">
    <property type="entry name" value="SLH"/>
    <property type="match status" value="1"/>
</dbReference>
<protein>
    <recommendedName>
        <fullName evidence="2">SLH domain-containing protein</fullName>
    </recommendedName>
</protein>
<evidence type="ECO:0000313" key="3">
    <source>
        <dbReference type="EMBL" id="ASS74536.1"/>
    </source>
</evidence>
<dbReference type="GO" id="GO:0030288">
    <property type="term" value="C:outer membrane-bounded periplasmic space"/>
    <property type="evidence" value="ECO:0007669"/>
    <property type="project" value="TreeGrafter"/>
</dbReference>
<dbReference type="InterPro" id="IPR001119">
    <property type="entry name" value="SLH_dom"/>
</dbReference>
<dbReference type="GO" id="GO:0008745">
    <property type="term" value="F:N-acetylmuramoyl-L-alanine amidase activity"/>
    <property type="evidence" value="ECO:0007669"/>
    <property type="project" value="InterPro"/>
</dbReference>
<name>A0A223CZN6_9BACL</name>
<feature type="domain" description="SLH" evidence="2">
    <location>
        <begin position="237"/>
        <end position="297"/>
    </location>
</feature>
<dbReference type="SUPFAM" id="SSF53187">
    <property type="entry name" value="Zn-dependent exopeptidases"/>
    <property type="match status" value="1"/>
</dbReference>
<dbReference type="EMBL" id="CP022657">
    <property type="protein sequence ID" value="ASS74536.1"/>
    <property type="molecule type" value="Genomic_DNA"/>
</dbReference>
<dbReference type="SMART" id="SM00646">
    <property type="entry name" value="Ami_3"/>
    <property type="match status" value="1"/>
</dbReference>
<keyword evidence="1" id="KW-0378">Hydrolase</keyword>
<dbReference type="PROSITE" id="PS51272">
    <property type="entry name" value="SLH"/>
    <property type="match status" value="1"/>
</dbReference>
<sequence>MSNYQAPAFFFAGAFSHQQRRSHMLARKCPEKGVRAVPLVVIDPGHGGSDPGAVANGFQEKDLVLPVAILLCEALQRCSIRVIMTRTTDTLPNPNGTIGQDLAYRARVANEAKADLFVSWHTDAATSASVNGVAVWIHPATRGTTTQQWAERIVNSIAPATGQNNRGVYYGDFQVLRDTSMNAVLVESGFITNADEARRMATRDHQVAAAESAARAICGIFNLPYNAPGKPTPQPPTPAPNLPEEWPAWADQAIRQVIDWGVMTGYEDGTWRPNQPVTRAELATVLVRFYNLMRSGR</sequence>
<dbReference type="InterPro" id="IPR002508">
    <property type="entry name" value="MurNAc-LAA_cat"/>
</dbReference>
<reference evidence="3 4" key="1">
    <citation type="journal article" date="2015" name="Int. J. Syst. Evol. Microbiol.">
        <title>Tumebacillus algifaecis sp. nov., isolated from decomposing algal scum.</title>
        <authorList>
            <person name="Wu Y.F."/>
            <person name="Zhang B."/>
            <person name="Xing P."/>
            <person name="Wu Q.L."/>
            <person name="Liu S.J."/>
        </authorList>
    </citation>
    <scope>NUCLEOTIDE SEQUENCE [LARGE SCALE GENOMIC DNA]</scope>
    <source>
        <strain evidence="3 4">THMBR28</strain>
    </source>
</reference>
<dbReference type="GO" id="GO:0009253">
    <property type="term" value="P:peptidoglycan catabolic process"/>
    <property type="evidence" value="ECO:0007669"/>
    <property type="project" value="InterPro"/>
</dbReference>
<dbReference type="CDD" id="cd02696">
    <property type="entry name" value="MurNAc-LAA"/>
    <property type="match status" value="1"/>
</dbReference>
<dbReference type="OrthoDB" id="9763643at2"/>
<dbReference type="PANTHER" id="PTHR30404:SF0">
    <property type="entry name" value="N-ACETYLMURAMOYL-L-ALANINE AMIDASE AMIC"/>
    <property type="match status" value="1"/>
</dbReference>
<organism evidence="3 4">
    <name type="scientific">Tumebacillus algifaecis</name>
    <dbReference type="NCBI Taxonomy" id="1214604"/>
    <lineage>
        <taxon>Bacteria</taxon>
        <taxon>Bacillati</taxon>
        <taxon>Bacillota</taxon>
        <taxon>Bacilli</taxon>
        <taxon>Bacillales</taxon>
        <taxon>Alicyclobacillaceae</taxon>
        <taxon>Tumebacillus</taxon>
    </lineage>
</organism>
<accession>A0A223CZN6</accession>
<evidence type="ECO:0000256" key="1">
    <source>
        <dbReference type="ARBA" id="ARBA00022801"/>
    </source>
</evidence>
<dbReference type="Gene3D" id="3.40.630.40">
    <property type="entry name" value="Zn-dependent exopeptidases"/>
    <property type="match status" value="1"/>
</dbReference>
<dbReference type="Pfam" id="PF01520">
    <property type="entry name" value="Amidase_3"/>
    <property type="match status" value="1"/>
</dbReference>
<keyword evidence="4" id="KW-1185">Reference proteome</keyword>
<dbReference type="AlphaFoldDB" id="A0A223CZN6"/>
<proteinExistence type="predicted"/>
<dbReference type="InterPro" id="IPR050695">
    <property type="entry name" value="N-acetylmuramoyl_amidase_3"/>
</dbReference>
<evidence type="ECO:0000259" key="2">
    <source>
        <dbReference type="PROSITE" id="PS51272"/>
    </source>
</evidence>